<proteinExistence type="inferred from homology"/>
<keyword evidence="6" id="KW-0067">ATP-binding</keyword>
<dbReference type="Proteomes" id="UP001501727">
    <property type="component" value="Unassembled WGS sequence"/>
</dbReference>
<evidence type="ECO:0000256" key="2">
    <source>
        <dbReference type="ARBA" id="ARBA00009441"/>
    </source>
</evidence>
<evidence type="ECO:0000259" key="10">
    <source>
        <dbReference type="Pfam" id="PF02463"/>
    </source>
</evidence>
<sequence length="563" mass="59457">MLTHLAIRDFAVVTAAELEFDAGLTVISGETGAGKSLLVDALGFLSGQRADSGMVRHGAERAELHAEFDLAASDAARQWLLEQELDDGDACQLRRTLRADGGSRAWINGRPAPLSQLATLAGLLVEIHGQHEHQALLSRASQLALLDAFGGHGARLEAVAAAAAHWNALLRERDALARAREGRPGDVAERGEWLEHQLAELDREPIDPAAIADLDAAHRRQAHSSALIAACDAALAQLDGDVHAAVPRQLRQLQGTLAGVQEHEPRLAEVDAMLDAAAIQIDEAGVLLERIRADLDVDPAQFDELERRIARLHELSRKHRVSPDGLAAQRDALAAELDALRNAAVRLEALDGEITAAAAAWRTAADALGKARAKAGKALSKATTALIAELGMGGGRFEVAIEPVEGDRPDPQGGERVEFLVSANAGQPPRPLRKVASGGELSRISLAIEVAALGHDAVPTMVFDEVDSGIGGATAEIVGQKLRALGATRQVLCVTHLPQVAAQGHRHYRVSKAQDAGVTRSAVQLLDAGERQEELARMLGGVEVSTEARAAAKRLLEGAEAGS</sequence>
<accession>A0ABP7MD08</accession>
<dbReference type="InterPro" id="IPR003395">
    <property type="entry name" value="RecF/RecN/SMC_N"/>
</dbReference>
<protein>
    <recommendedName>
        <fullName evidence="3 9">DNA repair protein RecN</fullName>
    </recommendedName>
    <alternativeName>
        <fullName evidence="8 9">Recombination protein N</fullName>
    </alternativeName>
</protein>
<comment type="function">
    <text evidence="1 9">May be involved in recombinational repair of damaged DNA.</text>
</comment>
<evidence type="ECO:0000256" key="1">
    <source>
        <dbReference type="ARBA" id="ARBA00003618"/>
    </source>
</evidence>
<evidence type="ECO:0000256" key="8">
    <source>
        <dbReference type="ARBA" id="ARBA00033408"/>
    </source>
</evidence>
<dbReference type="NCBIfam" id="TIGR00634">
    <property type="entry name" value="recN"/>
    <property type="match status" value="1"/>
</dbReference>
<gene>
    <name evidence="11" type="primary">recN</name>
    <name evidence="11" type="ORF">GCM10022229_09460</name>
</gene>
<evidence type="ECO:0000256" key="7">
    <source>
        <dbReference type="ARBA" id="ARBA00023204"/>
    </source>
</evidence>
<keyword evidence="12" id="KW-1185">Reference proteome</keyword>
<comment type="caution">
    <text evidence="11">The sequence shown here is derived from an EMBL/GenBank/DDBJ whole genome shotgun (WGS) entry which is preliminary data.</text>
</comment>
<dbReference type="PIRSF" id="PIRSF003128">
    <property type="entry name" value="RecN"/>
    <property type="match status" value="1"/>
</dbReference>
<dbReference type="NCBIfam" id="NF008121">
    <property type="entry name" value="PRK10869.1"/>
    <property type="match status" value="1"/>
</dbReference>
<keyword evidence="4" id="KW-0547">Nucleotide-binding</keyword>
<evidence type="ECO:0000256" key="5">
    <source>
        <dbReference type="ARBA" id="ARBA00022763"/>
    </source>
</evidence>
<dbReference type="Pfam" id="PF02463">
    <property type="entry name" value="SMC_N"/>
    <property type="match status" value="1"/>
</dbReference>
<dbReference type="PANTHER" id="PTHR11059">
    <property type="entry name" value="DNA REPAIR PROTEIN RECN"/>
    <property type="match status" value="1"/>
</dbReference>
<dbReference type="Gene3D" id="3.40.50.300">
    <property type="entry name" value="P-loop containing nucleotide triphosphate hydrolases"/>
    <property type="match status" value="2"/>
</dbReference>
<name>A0ABP7MD08_9GAMM</name>
<evidence type="ECO:0000256" key="9">
    <source>
        <dbReference type="PIRNR" id="PIRNR003128"/>
    </source>
</evidence>
<dbReference type="SUPFAM" id="SSF52540">
    <property type="entry name" value="P-loop containing nucleoside triphosphate hydrolases"/>
    <property type="match status" value="1"/>
</dbReference>
<feature type="domain" description="RecF/RecN/SMC N-terminal" evidence="10">
    <location>
        <begin position="2"/>
        <end position="515"/>
    </location>
</feature>
<reference evidence="12" key="1">
    <citation type="journal article" date="2019" name="Int. J. Syst. Evol. Microbiol.">
        <title>The Global Catalogue of Microorganisms (GCM) 10K type strain sequencing project: providing services to taxonomists for standard genome sequencing and annotation.</title>
        <authorList>
            <consortium name="The Broad Institute Genomics Platform"/>
            <consortium name="The Broad Institute Genome Sequencing Center for Infectious Disease"/>
            <person name="Wu L."/>
            <person name="Ma J."/>
        </authorList>
    </citation>
    <scope>NUCLEOTIDE SEQUENCE [LARGE SCALE GENOMIC DNA]</scope>
    <source>
        <strain evidence="12">JCM 16916</strain>
    </source>
</reference>
<dbReference type="PANTHER" id="PTHR11059:SF0">
    <property type="entry name" value="DNA REPAIR PROTEIN RECN"/>
    <property type="match status" value="1"/>
</dbReference>
<comment type="similarity">
    <text evidence="2 9">Belongs to the RecN family.</text>
</comment>
<evidence type="ECO:0000256" key="4">
    <source>
        <dbReference type="ARBA" id="ARBA00022741"/>
    </source>
</evidence>
<dbReference type="EMBL" id="BAAAZU010000004">
    <property type="protein sequence ID" value="GAA3917977.1"/>
    <property type="molecule type" value="Genomic_DNA"/>
</dbReference>
<dbReference type="InterPro" id="IPR004604">
    <property type="entry name" value="DNA_recomb/repair_RecN"/>
</dbReference>
<keyword evidence="7 9" id="KW-0234">DNA repair</keyword>
<evidence type="ECO:0000313" key="12">
    <source>
        <dbReference type="Proteomes" id="UP001501727"/>
    </source>
</evidence>
<dbReference type="InterPro" id="IPR027417">
    <property type="entry name" value="P-loop_NTPase"/>
</dbReference>
<dbReference type="CDD" id="cd03241">
    <property type="entry name" value="ABC_RecN"/>
    <property type="match status" value="2"/>
</dbReference>
<evidence type="ECO:0000256" key="3">
    <source>
        <dbReference type="ARBA" id="ARBA00021315"/>
    </source>
</evidence>
<organism evidence="11 12">
    <name type="scientific">Luteimonas lutimaris</name>
    <dbReference type="NCBI Taxonomy" id="698645"/>
    <lineage>
        <taxon>Bacteria</taxon>
        <taxon>Pseudomonadati</taxon>
        <taxon>Pseudomonadota</taxon>
        <taxon>Gammaproteobacteria</taxon>
        <taxon>Lysobacterales</taxon>
        <taxon>Lysobacteraceae</taxon>
        <taxon>Luteimonas</taxon>
    </lineage>
</organism>
<dbReference type="RefSeq" id="WP_344758813.1">
    <property type="nucleotide sequence ID" value="NZ_BAAAZU010000004.1"/>
</dbReference>
<evidence type="ECO:0000256" key="6">
    <source>
        <dbReference type="ARBA" id="ARBA00022840"/>
    </source>
</evidence>
<evidence type="ECO:0000313" key="11">
    <source>
        <dbReference type="EMBL" id="GAA3917977.1"/>
    </source>
</evidence>
<keyword evidence="5 9" id="KW-0227">DNA damage</keyword>